<comment type="similarity">
    <text evidence="2">Belongs to the Rho GDI family.</text>
</comment>
<feature type="compositionally biased region" description="Basic and acidic residues" evidence="4">
    <location>
        <begin position="68"/>
        <end position="80"/>
    </location>
</feature>
<dbReference type="InterPro" id="IPR000406">
    <property type="entry name" value="Rho_GDI"/>
</dbReference>
<organism evidence="5 6">
    <name type="scientific">Carex littledalei</name>
    <dbReference type="NCBI Taxonomy" id="544730"/>
    <lineage>
        <taxon>Eukaryota</taxon>
        <taxon>Viridiplantae</taxon>
        <taxon>Streptophyta</taxon>
        <taxon>Embryophyta</taxon>
        <taxon>Tracheophyta</taxon>
        <taxon>Spermatophyta</taxon>
        <taxon>Magnoliopsida</taxon>
        <taxon>Liliopsida</taxon>
        <taxon>Poales</taxon>
        <taxon>Cyperaceae</taxon>
        <taxon>Cyperoideae</taxon>
        <taxon>Cariceae</taxon>
        <taxon>Carex</taxon>
        <taxon>Carex subgen. Euthyceras</taxon>
    </lineage>
</organism>
<dbReference type="FunFam" id="2.70.50.30:FF:000002">
    <property type="entry name" value="Rho GDP-dissociation inhibitor 1"/>
    <property type="match status" value="1"/>
</dbReference>
<dbReference type="InterPro" id="IPR014756">
    <property type="entry name" value="Ig_E-set"/>
</dbReference>
<reference evidence="5" key="1">
    <citation type="submission" date="2020-01" db="EMBL/GenBank/DDBJ databases">
        <title>Genome sequence of Kobresia littledalei, the first chromosome-level genome in the family Cyperaceae.</title>
        <authorList>
            <person name="Qu G."/>
        </authorList>
    </citation>
    <scope>NUCLEOTIDE SEQUENCE</scope>
    <source>
        <strain evidence="5">C.B.Clarke</strain>
        <tissue evidence="5">Leaf</tissue>
    </source>
</reference>
<dbReference type="Gene3D" id="2.70.50.30">
    <property type="entry name" value="Coagulation Factor XIII, subunit A, domain 1"/>
    <property type="match status" value="1"/>
</dbReference>
<evidence type="ECO:0000313" key="6">
    <source>
        <dbReference type="Proteomes" id="UP000623129"/>
    </source>
</evidence>
<keyword evidence="6" id="KW-1185">Reference proteome</keyword>
<name>A0A833R7M7_9POAL</name>
<evidence type="ECO:0000256" key="2">
    <source>
        <dbReference type="ARBA" id="ARBA00009758"/>
    </source>
</evidence>
<keyword evidence="3" id="KW-0963">Cytoplasm</keyword>
<comment type="caution">
    <text evidence="5">The sequence shown here is derived from an EMBL/GenBank/DDBJ whole genome shotgun (WGS) entry which is preliminary data.</text>
</comment>
<dbReference type="SUPFAM" id="SSF81296">
    <property type="entry name" value="E set domains"/>
    <property type="match status" value="1"/>
</dbReference>
<evidence type="ECO:0000256" key="1">
    <source>
        <dbReference type="ARBA" id="ARBA00004496"/>
    </source>
</evidence>
<gene>
    <name evidence="5" type="ORF">FCM35_KLT02717</name>
</gene>
<evidence type="ECO:0000256" key="4">
    <source>
        <dbReference type="SAM" id="MobiDB-lite"/>
    </source>
</evidence>
<dbReference type="GO" id="GO:0007266">
    <property type="term" value="P:Rho protein signal transduction"/>
    <property type="evidence" value="ECO:0007669"/>
    <property type="project" value="InterPro"/>
</dbReference>
<evidence type="ECO:0000256" key="3">
    <source>
        <dbReference type="ARBA" id="ARBA00022490"/>
    </source>
</evidence>
<dbReference type="AlphaFoldDB" id="A0A833R7M7"/>
<dbReference type="PANTHER" id="PTHR10980">
    <property type="entry name" value="RHO GDP-DISSOCIATION INHIBITOR"/>
    <property type="match status" value="1"/>
</dbReference>
<comment type="subcellular location">
    <subcellularLocation>
        <location evidence="1">Cytoplasm</location>
    </subcellularLocation>
</comment>
<sequence>MSTAMGAISRADEKSDKNGTLGGPHHEKDEKDRLNAQMSEATIEGSEEEEEDEEEDKLGQPNVGPRVSIKDQLEKDKDDESLRRWKEQLLGSVDLNSVGESLESEVKILSLSIVSPGRADIVLPLPVELNSKGVWFTLKEGSPYKLRFSFSVSNNIVSGLRYTNTVWKSGLKVDKTKEMLGTFSPQPEAYKYETPEETTPSGLFARGTYSARTKFIDDDGKCYLQINYSFDIRREWA</sequence>
<feature type="region of interest" description="Disordered" evidence="4">
    <location>
        <begin position="1"/>
        <end position="80"/>
    </location>
</feature>
<proteinExistence type="inferred from homology"/>
<dbReference type="GO" id="GO:0016020">
    <property type="term" value="C:membrane"/>
    <property type="evidence" value="ECO:0007669"/>
    <property type="project" value="TreeGrafter"/>
</dbReference>
<dbReference type="PRINTS" id="PR00492">
    <property type="entry name" value="RHOGDI"/>
</dbReference>
<protein>
    <submittedName>
        <fullName evidence="5">Rho GDP-dissociation inhibitor 1-like protein</fullName>
    </submittedName>
</protein>
<dbReference type="GO" id="GO:0005094">
    <property type="term" value="F:Rho GDP-dissociation inhibitor activity"/>
    <property type="evidence" value="ECO:0007669"/>
    <property type="project" value="InterPro"/>
</dbReference>
<dbReference type="Proteomes" id="UP000623129">
    <property type="component" value="Unassembled WGS sequence"/>
</dbReference>
<dbReference type="Pfam" id="PF02115">
    <property type="entry name" value="Rho_GDI"/>
    <property type="match status" value="1"/>
</dbReference>
<dbReference type="GO" id="GO:0005829">
    <property type="term" value="C:cytosol"/>
    <property type="evidence" value="ECO:0007669"/>
    <property type="project" value="TreeGrafter"/>
</dbReference>
<dbReference type="InterPro" id="IPR024792">
    <property type="entry name" value="RhoGDI_dom_sf"/>
</dbReference>
<evidence type="ECO:0000313" key="5">
    <source>
        <dbReference type="EMBL" id="KAF3331311.1"/>
    </source>
</evidence>
<dbReference type="PANTHER" id="PTHR10980:SF3">
    <property type="entry name" value="LD16419P"/>
    <property type="match status" value="1"/>
</dbReference>
<dbReference type="EMBL" id="SWLB01000012">
    <property type="protein sequence ID" value="KAF3331311.1"/>
    <property type="molecule type" value="Genomic_DNA"/>
</dbReference>
<dbReference type="OrthoDB" id="1683373at2759"/>
<accession>A0A833R7M7</accession>
<feature type="compositionally biased region" description="Acidic residues" evidence="4">
    <location>
        <begin position="45"/>
        <end position="56"/>
    </location>
</feature>
<feature type="compositionally biased region" description="Basic and acidic residues" evidence="4">
    <location>
        <begin position="24"/>
        <end position="34"/>
    </location>
</feature>